<protein>
    <submittedName>
        <fullName evidence="1">Uncharacterized protein</fullName>
    </submittedName>
</protein>
<name>A0A0E9U614_ANGAN</name>
<accession>A0A0E9U614</accession>
<proteinExistence type="predicted"/>
<dbReference type="AlphaFoldDB" id="A0A0E9U614"/>
<organism evidence="1">
    <name type="scientific">Anguilla anguilla</name>
    <name type="common">European freshwater eel</name>
    <name type="synonym">Muraena anguilla</name>
    <dbReference type="NCBI Taxonomy" id="7936"/>
    <lineage>
        <taxon>Eukaryota</taxon>
        <taxon>Metazoa</taxon>
        <taxon>Chordata</taxon>
        <taxon>Craniata</taxon>
        <taxon>Vertebrata</taxon>
        <taxon>Euteleostomi</taxon>
        <taxon>Actinopterygii</taxon>
        <taxon>Neopterygii</taxon>
        <taxon>Teleostei</taxon>
        <taxon>Anguilliformes</taxon>
        <taxon>Anguillidae</taxon>
        <taxon>Anguilla</taxon>
    </lineage>
</organism>
<evidence type="ECO:0000313" key="1">
    <source>
        <dbReference type="EMBL" id="JAH60408.1"/>
    </source>
</evidence>
<dbReference type="EMBL" id="GBXM01048169">
    <property type="protein sequence ID" value="JAH60408.1"/>
    <property type="molecule type" value="Transcribed_RNA"/>
</dbReference>
<sequence>MVLFSPGLSTDRQSMWGQSLCPYHYY</sequence>
<reference evidence="1" key="2">
    <citation type="journal article" date="2015" name="Fish Shellfish Immunol.">
        <title>Early steps in the European eel (Anguilla anguilla)-Vibrio vulnificus interaction in the gills: Role of the RtxA13 toxin.</title>
        <authorList>
            <person name="Callol A."/>
            <person name="Pajuelo D."/>
            <person name="Ebbesson L."/>
            <person name="Teles M."/>
            <person name="MacKenzie S."/>
            <person name="Amaro C."/>
        </authorList>
    </citation>
    <scope>NUCLEOTIDE SEQUENCE</scope>
</reference>
<reference evidence="1" key="1">
    <citation type="submission" date="2014-11" db="EMBL/GenBank/DDBJ databases">
        <authorList>
            <person name="Amaro Gonzalez C."/>
        </authorList>
    </citation>
    <scope>NUCLEOTIDE SEQUENCE</scope>
</reference>